<comment type="catalytic activity">
    <reaction evidence="7">
        <text>4 Fe(2+) + O2 + 4 H(+) = 4 Fe(3+) + 2 H2O</text>
        <dbReference type="Rhea" id="RHEA:11148"/>
        <dbReference type="ChEBI" id="CHEBI:15377"/>
        <dbReference type="ChEBI" id="CHEBI:15378"/>
        <dbReference type="ChEBI" id="CHEBI:15379"/>
        <dbReference type="ChEBI" id="CHEBI:29033"/>
        <dbReference type="ChEBI" id="CHEBI:29034"/>
        <dbReference type="EC" id="1.16.3.1"/>
    </reaction>
</comment>
<name>A0A4R2PX06_9RHOB</name>
<feature type="domain" description="Ferritin-like diiron" evidence="9">
    <location>
        <begin position="1"/>
        <end position="144"/>
    </location>
</feature>
<dbReference type="GO" id="GO:0005829">
    <property type="term" value="C:cytosol"/>
    <property type="evidence" value="ECO:0007669"/>
    <property type="project" value="TreeGrafter"/>
</dbReference>
<dbReference type="InterPro" id="IPR009040">
    <property type="entry name" value="Ferritin-like_diiron"/>
</dbReference>
<proteinExistence type="inferred from homology"/>
<dbReference type="CDD" id="cd00907">
    <property type="entry name" value="Bacterioferritin"/>
    <property type="match status" value="1"/>
</dbReference>
<feature type="binding site" evidence="8">
    <location>
        <position position="49"/>
    </location>
    <ligand>
        <name>Fe cation</name>
        <dbReference type="ChEBI" id="CHEBI:24875"/>
        <label>3</label>
    </ligand>
</feature>
<keyword evidence="4" id="KW-0349">Heme</keyword>
<dbReference type="InterPro" id="IPR002024">
    <property type="entry name" value="Bacterioferritin"/>
</dbReference>
<dbReference type="PROSITE" id="PS50905">
    <property type="entry name" value="FERRITIN_LIKE"/>
    <property type="match status" value="1"/>
</dbReference>
<feature type="binding site" evidence="8">
    <location>
        <position position="93"/>
    </location>
    <ligand>
        <name>Fe cation</name>
        <dbReference type="ChEBI" id="CHEBI:24875"/>
        <label>2</label>
    </ligand>
</feature>
<dbReference type="GO" id="GO:0006826">
    <property type="term" value="P:iron ion transport"/>
    <property type="evidence" value="ECO:0007669"/>
    <property type="project" value="InterPro"/>
</dbReference>
<comment type="similarity">
    <text evidence="2 7">Belongs to the bacterioferritin family.</text>
</comment>
<dbReference type="GO" id="GO:0006879">
    <property type="term" value="P:intracellular iron ion homeostasis"/>
    <property type="evidence" value="ECO:0007669"/>
    <property type="project" value="UniProtKB-KW"/>
</dbReference>
<evidence type="ECO:0000256" key="4">
    <source>
        <dbReference type="ARBA" id="ARBA00022617"/>
    </source>
</evidence>
<keyword evidence="5 7" id="KW-0479">Metal-binding</keyword>
<evidence type="ECO:0000256" key="5">
    <source>
        <dbReference type="ARBA" id="ARBA00022723"/>
    </source>
</evidence>
<evidence type="ECO:0000256" key="7">
    <source>
        <dbReference type="PIRNR" id="PIRNR002560"/>
    </source>
</evidence>
<dbReference type="Proteomes" id="UP000294835">
    <property type="component" value="Unassembled WGS sequence"/>
</dbReference>
<dbReference type="EC" id="1.16.3.1" evidence="7"/>
<feature type="binding site" evidence="8">
    <location>
        <position position="50"/>
    </location>
    <ligand>
        <name>Fe cation</name>
        <dbReference type="ChEBI" id="CHEBI:24875"/>
        <label>1</label>
    </ligand>
</feature>
<dbReference type="GO" id="GO:0008199">
    <property type="term" value="F:ferric iron binding"/>
    <property type="evidence" value="ECO:0007669"/>
    <property type="project" value="InterPro"/>
</dbReference>
<dbReference type="PANTHER" id="PTHR30295">
    <property type="entry name" value="BACTERIOFERRITIN"/>
    <property type="match status" value="1"/>
</dbReference>
<feature type="binding site" evidence="8">
    <location>
        <position position="50"/>
    </location>
    <ligand>
        <name>Fe cation</name>
        <dbReference type="ChEBI" id="CHEBI:24875"/>
        <label>2</label>
    </ligand>
</feature>
<keyword evidence="6 7" id="KW-0408">Iron</keyword>
<gene>
    <name evidence="10" type="ORF">EV662_107148</name>
</gene>
<evidence type="ECO:0000256" key="6">
    <source>
        <dbReference type="ARBA" id="ARBA00023004"/>
    </source>
</evidence>
<feature type="binding site" evidence="8">
    <location>
        <position position="129"/>
    </location>
    <ligand>
        <name>Fe cation</name>
        <dbReference type="ChEBI" id="CHEBI:24875"/>
        <label>2</label>
    </ligand>
</feature>
<feature type="binding site" evidence="8">
    <location>
        <position position="126"/>
    </location>
    <ligand>
        <name>Fe cation</name>
        <dbReference type="ChEBI" id="CHEBI:24875"/>
        <label>2</label>
    </ligand>
</feature>
<evidence type="ECO:0000256" key="1">
    <source>
        <dbReference type="ARBA" id="ARBA00001970"/>
    </source>
</evidence>
<dbReference type="Pfam" id="PF00210">
    <property type="entry name" value="Ferritin"/>
    <property type="match status" value="1"/>
</dbReference>
<comment type="caution">
    <text evidence="10">The sequence shown here is derived from an EMBL/GenBank/DDBJ whole genome shotgun (WGS) entry which is preliminary data.</text>
</comment>
<accession>A0A4R2PX06</accession>
<dbReference type="GO" id="GO:0004322">
    <property type="term" value="F:ferroxidase activity"/>
    <property type="evidence" value="ECO:0007669"/>
    <property type="project" value="UniProtKB-EC"/>
</dbReference>
<evidence type="ECO:0000259" key="9">
    <source>
        <dbReference type="PROSITE" id="PS50905"/>
    </source>
</evidence>
<evidence type="ECO:0000256" key="2">
    <source>
        <dbReference type="ARBA" id="ARBA00008093"/>
    </source>
</evidence>
<dbReference type="RefSeq" id="WP_132462604.1">
    <property type="nucleotide sequence ID" value="NZ_SLXP01000007.1"/>
</dbReference>
<keyword evidence="11" id="KW-1185">Reference proteome</keyword>
<dbReference type="AlphaFoldDB" id="A0A4R2PX06"/>
<feature type="binding site" evidence="8">
    <location>
        <position position="53"/>
    </location>
    <ligand>
        <name>Fe cation</name>
        <dbReference type="ChEBI" id="CHEBI:24875"/>
        <label>1</label>
    </ligand>
</feature>
<feature type="binding site" evidence="8">
    <location>
        <position position="126"/>
    </location>
    <ligand>
        <name>Fe cation</name>
        <dbReference type="ChEBI" id="CHEBI:24875"/>
        <label>1</label>
    </ligand>
</feature>
<sequence length="164" mass="18480">MSNVQTIENLQKALEMEMTAGHQYQLHAHVLEDWGLDILAAKMREEMEEEIGHSDLFMERIIFLGGVPELRFQKQPKKADSLVEMFEMDLADEEEAIEVYSKAAQQAAELGDIGSRTLFEKIVLDEEGHKSWLELQISLIKRLGEQAYSAKHVSFAGATGDADA</sequence>
<dbReference type="Gene3D" id="1.20.1260.10">
    <property type="match status" value="1"/>
</dbReference>
<comment type="cofactor">
    <cofactor evidence="1">
        <name>heme b</name>
        <dbReference type="ChEBI" id="CHEBI:60344"/>
    </cofactor>
</comment>
<dbReference type="PIRSF" id="PIRSF002560">
    <property type="entry name" value="Bacterioferritin"/>
    <property type="match status" value="1"/>
</dbReference>
<keyword evidence="3 7" id="KW-0409">Iron storage</keyword>
<evidence type="ECO:0000313" key="10">
    <source>
        <dbReference type="EMBL" id="TCP40537.1"/>
    </source>
</evidence>
<dbReference type="InterPro" id="IPR008331">
    <property type="entry name" value="Ferritin_DPS_dom"/>
</dbReference>
<dbReference type="EMBL" id="SLXP01000007">
    <property type="protein sequence ID" value="TCP40537.1"/>
    <property type="molecule type" value="Genomic_DNA"/>
</dbReference>
<evidence type="ECO:0000313" key="11">
    <source>
        <dbReference type="Proteomes" id="UP000294835"/>
    </source>
</evidence>
<feature type="binding site" evidence="8">
    <location>
        <position position="17"/>
    </location>
    <ligand>
        <name>Fe cation</name>
        <dbReference type="ChEBI" id="CHEBI:24875"/>
        <label>1</label>
    </ligand>
</feature>
<dbReference type="InterPro" id="IPR009078">
    <property type="entry name" value="Ferritin-like_SF"/>
</dbReference>
<evidence type="ECO:0000256" key="3">
    <source>
        <dbReference type="ARBA" id="ARBA00022434"/>
    </source>
</evidence>
<dbReference type="OrthoDB" id="9800505at2"/>
<reference evidence="10 11" key="1">
    <citation type="submission" date="2019-03" db="EMBL/GenBank/DDBJ databases">
        <title>Genomic Encyclopedia of Type Strains, Phase IV (KMG-IV): sequencing the most valuable type-strain genomes for metagenomic binning, comparative biology and taxonomic classification.</title>
        <authorList>
            <person name="Goeker M."/>
        </authorList>
    </citation>
    <scope>NUCLEOTIDE SEQUENCE [LARGE SCALE GENOMIC DNA]</scope>
    <source>
        <strain evidence="10 11">DSM 18063</strain>
    </source>
</reference>
<organism evidence="10 11">
    <name type="scientific">Rhodovulum marinum</name>
    <dbReference type="NCBI Taxonomy" id="320662"/>
    <lineage>
        <taxon>Bacteria</taxon>
        <taxon>Pseudomonadati</taxon>
        <taxon>Pseudomonadota</taxon>
        <taxon>Alphaproteobacteria</taxon>
        <taxon>Rhodobacterales</taxon>
        <taxon>Paracoccaceae</taxon>
        <taxon>Rhodovulum</taxon>
    </lineage>
</organism>
<dbReference type="GO" id="GO:0020037">
    <property type="term" value="F:heme binding"/>
    <property type="evidence" value="ECO:0007669"/>
    <property type="project" value="TreeGrafter"/>
</dbReference>
<dbReference type="SUPFAM" id="SSF47240">
    <property type="entry name" value="Ferritin-like"/>
    <property type="match status" value="1"/>
</dbReference>
<protein>
    <recommendedName>
        <fullName evidence="7">Bacterioferritin</fullName>
        <ecNumber evidence="7">1.16.3.1</ecNumber>
    </recommendedName>
</protein>
<evidence type="ECO:0000256" key="8">
    <source>
        <dbReference type="PIRSR" id="PIRSR002560-1"/>
    </source>
</evidence>
<dbReference type="PRINTS" id="PR00601">
    <property type="entry name" value="BACFERRITIN"/>
</dbReference>
<dbReference type="PANTHER" id="PTHR30295:SF0">
    <property type="entry name" value="BACTERIOFERRITIN"/>
    <property type="match status" value="1"/>
</dbReference>
<dbReference type="InterPro" id="IPR012347">
    <property type="entry name" value="Ferritin-like"/>
</dbReference>
<comment type="function">
    <text evidence="7">Iron-storage protein, whose ferroxidase center binds Fe(2+), oxidizes it using dioxygen to Fe(3+), and participates in the subsequent Fe(3+) oxide mineral core formation within the central cavity of the BFR protein shell.</text>
</comment>